<name>A0A9P0LMK6_ACAOB</name>
<sequence>MKMPPFCNTLPGHQMALPSRSSMTTTFTISRRWKKI</sequence>
<dbReference type="EMBL" id="CAKOFQ010007348">
    <property type="protein sequence ID" value="CAH1998979.1"/>
    <property type="molecule type" value="Genomic_DNA"/>
</dbReference>
<accession>A0A9P0LMK6</accession>
<comment type="caution">
    <text evidence="1">The sequence shown here is derived from an EMBL/GenBank/DDBJ whole genome shotgun (WGS) entry which is preliminary data.</text>
</comment>
<dbReference type="AlphaFoldDB" id="A0A9P0LMK6"/>
<gene>
    <name evidence="1" type="ORF">ACAOBT_LOCUS24719</name>
</gene>
<reference evidence="1" key="1">
    <citation type="submission" date="2022-03" db="EMBL/GenBank/DDBJ databases">
        <authorList>
            <person name="Sayadi A."/>
        </authorList>
    </citation>
    <scope>NUCLEOTIDE SEQUENCE</scope>
</reference>
<evidence type="ECO:0000313" key="1">
    <source>
        <dbReference type="EMBL" id="CAH1998979.1"/>
    </source>
</evidence>
<dbReference type="Proteomes" id="UP001152888">
    <property type="component" value="Unassembled WGS sequence"/>
</dbReference>
<evidence type="ECO:0000313" key="2">
    <source>
        <dbReference type="Proteomes" id="UP001152888"/>
    </source>
</evidence>
<keyword evidence="2" id="KW-1185">Reference proteome</keyword>
<organism evidence="1 2">
    <name type="scientific">Acanthoscelides obtectus</name>
    <name type="common">Bean weevil</name>
    <name type="synonym">Bruchus obtectus</name>
    <dbReference type="NCBI Taxonomy" id="200917"/>
    <lineage>
        <taxon>Eukaryota</taxon>
        <taxon>Metazoa</taxon>
        <taxon>Ecdysozoa</taxon>
        <taxon>Arthropoda</taxon>
        <taxon>Hexapoda</taxon>
        <taxon>Insecta</taxon>
        <taxon>Pterygota</taxon>
        <taxon>Neoptera</taxon>
        <taxon>Endopterygota</taxon>
        <taxon>Coleoptera</taxon>
        <taxon>Polyphaga</taxon>
        <taxon>Cucujiformia</taxon>
        <taxon>Chrysomeloidea</taxon>
        <taxon>Chrysomelidae</taxon>
        <taxon>Bruchinae</taxon>
        <taxon>Bruchini</taxon>
        <taxon>Acanthoscelides</taxon>
    </lineage>
</organism>
<proteinExistence type="predicted"/>
<protein>
    <submittedName>
        <fullName evidence="1">Uncharacterized protein</fullName>
    </submittedName>
</protein>